<organism evidence="8 9">
    <name type="scientific">Xanthomonas nasturtii</name>
    <dbReference type="NCBI Taxonomy" id="1843581"/>
    <lineage>
        <taxon>Bacteria</taxon>
        <taxon>Pseudomonadati</taxon>
        <taxon>Pseudomonadota</taxon>
        <taxon>Gammaproteobacteria</taxon>
        <taxon>Lysobacterales</taxon>
        <taxon>Lysobacteraceae</taxon>
        <taxon>Xanthomonas</taxon>
    </lineage>
</organism>
<comment type="caution">
    <text evidence="8">The sequence shown here is derived from an EMBL/GenBank/DDBJ whole genome shotgun (WGS) entry which is preliminary data.</text>
</comment>
<keyword evidence="3" id="KW-0678">Repressor</keyword>
<evidence type="ECO:0000313" key="8">
    <source>
        <dbReference type="EMBL" id="RFF38070.1"/>
    </source>
</evidence>
<proteinExistence type="inferred from homology"/>
<reference evidence="8 9" key="1">
    <citation type="submission" date="2018-08" db="EMBL/GenBank/DDBJ databases">
        <title>Genome sequencing of X. nasturtii WHRI 8984.</title>
        <authorList>
            <person name="Studholme D.J."/>
            <person name="Mchugh J."/>
            <person name="Vicente J."/>
        </authorList>
    </citation>
    <scope>NUCLEOTIDE SEQUENCE [LARGE SCALE GENOMIC DNA]</scope>
    <source>
        <strain evidence="8 9">WHRI 8984</strain>
    </source>
</reference>
<dbReference type="GO" id="GO:0008657">
    <property type="term" value="F:DNA topoisomerase type II (double strand cut, ATP-hydrolyzing) inhibitor activity"/>
    <property type="evidence" value="ECO:0007669"/>
    <property type="project" value="InterPro"/>
</dbReference>
<dbReference type="Proteomes" id="UP000259570">
    <property type="component" value="Unassembled WGS sequence"/>
</dbReference>
<comment type="similarity">
    <text evidence="1">Belongs to the CcdB toxin family.</text>
</comment>
<dbReference type="GO" id="GO:0006276">
    <property type="term" value="P:plasmid maintenance"/>
    <property type="evidence" value="ECO:0007669"/>
    <property type="project" value="InterPro"/>
</dbReference>
<keyword evidence="5" id="KW-0804">Transcription</keyword>
<protein>
    <recommendedName>
        <fullName evidence="2">Toxin CcdB</fullName>
    </recommendedName>
    <alternativeName>
        <fullName evidence="7">Cytotoxic protein CcdB</fullName>
    </alternativeName>
    <alternativeName>
        <fullName evidence="6">Protein LetD</fullName>
    </alternativeName>
</protein>
<evidence type="ECO:0000256" key="7">
    <source>
        <dbReference type="ARBA" id="ARBA00033135"/>
    </source>
</evidence>
<name>A0A3E1KHH4_9XANT</name>
<dbReference type="Gene3D" id="2.30.30.110">
    <property type="match status" value="1"/>
</dbReference>
<dbReference type="Pfam" id="PF01845">
    <property type="entry name" value="CcdB"/>
    <property type="match status" value="1"/>
</dbReference>
<sequence length="106" mass="11532">MAQFDVHEYGGKAKNTYPYMMIVQSSDFNASPRRVVVPLVEKAKFGIIKDSKLNPVIAIGGIQLVLQPLEIAAIDTGKLGSLLGNAKAATREIVDCLDYLFTTAFD</sequence>
<dbReference type="InterPro" id="IPR011067">
    <property type="entry name" value="Plasmid_toxin/cell-grow_inhib"/>
</dbReference>
<evidence type="ECO:0000256" key="3">
    <source>
        <dbReference type="ARBA" id="ARBA00022491"/>
    </source>
</evidence>
<dbReference type="GeneID" id="97210613"/>
<evidence type="ECO:0000256" key="6">
    <source>
        <dbReference type="ARBA" id="ARBA00029628"/>
    </source>
</evidence>
<evidence type="ECO:0000256" key="4">
    <source>
        <dbReference type="ARBA" id="ARBA00023015"/>
    </source>
</evidence>
<dbReference type="OrthoDB" id="9813510at2"/>
<dbReference type="InterPro" id="IPR002712">
    <property type="entry name" value="CcdB"/>
</dbReference>
<evidence type="ECO:0000313" key="9">
    <source>
        <dbReference type="Proteomes" id="UP000259570"/>
    </source>
</evidence>
<gene>
    <name evidence="8" type="ORF">DZD52_14205</name>
</gene>
<accession>A0A3E1KHH4</accession>
<dbReference type="RefSeq" id="WP_116906228.1">
    <property type="nucleotide sequence ID" value="NZ_CP142084.2"/>
</dbReference>
<evidence type="ECO:0000256" key="5">
    <source>
        <dbReference type="ARBA" id="ARBA00023163"/>
    </source>
</evidence>
<keyword evidence="4" id="KW-0805">Transcription regulation</keyword>
<dbReference type="EMBL" id="QUZM01000028">
    <property type="protein sequence ID" value="RFF38070.1"/>
    <property type="molecule type" value="Genomic_DNA"/>
</dbReference>
<dbReference type="SUPFAM" id="SSF50118">
    <property type="entry name" value="Cell growth inhibitor/plasmid maintenance toxic component"/>
    <property type="match status" value="1"/>
</dbReference>
<evidence type="ECO:0000256" key="2">
    <source>
        <dbReference type="ARBA" id="ARBA00015075"/>
    </source>
</evidence>
<evidence type="ECO:0000256" key="1">
    <source>
        <dbReference type="ARBA" id="ARBA00005230"/>
    </source>
</evidence>
<dbReference type="AlphaFoldDB" id="A0A3E1KHH4"/>